<keyword evidence="1" id="KW-0285">Flavoprotein</keyword>
<keyword evidence="4" id="KW-1185">Reference proteome</keyword>
<dbReference type="SUPFAM" id="SSF51905">
    <property type="entry name" value="FAD/NAD(P)-binding domain"/>
    <property type="match status" value="1"/>
</dbReference>
<protein>
    <submittedName>
        <fullName evidence="3">YpdA family putative bacillithiol disulfide reductase</fullName>
    </submittedName>
</protein>
<name>A0A4D7JMG9_9BACT</name>
<dbReference type="PANTHER" id="PTHR48105">
    <property type="entry name" value="THIOREDOXIN REDUCTASE 1-RELATED-RELATED"/>
    <property type="match status" value="1"/>
</dbReference>
<dbReference type="InterPro" id="IPR050097">
    <property type="entry name" value="Ferredoxin-NADP_redctase_2"/>
</dbReference>
<dbReference type="RefSeq" id="WP_137089416.1">
    <property type="nucleotide sequence ID" value="NZ_CP028923.1"/>
</dbReference>
<dbReference type="Gene3D" id="3.50.50.60">
    <property type="entry name" value="FAD/NAD(P)-binding domain"/>
    <property type="match status" value="1"/>
</dbReference>
<dbReference type="InterPro" id="IPR036188">
    <property type="entry name" value="FAD/NAD-bd_sf"/>
</dbReference>
<dbReference type="OrthoDB" id="9778740at2"/>
<proteinExistence type="predicted"/>
<dbReference type="KEGG" id="fpf:DCC35_03125"/>
<dbReference type="PRINTS" id="PR00469">
    <property type="entry name" value="PNDRDTASEII"/>
</dbReference>
<gene>
    <name evidence="3" type="primary">ypdA</name>
    <name evidence="3" type="ORF">DCC35_03125</name>
</gene>
<evidence type="ECO:0000313" key="4">
    <source>
        <dbReference type="Proteomes" id="UP000298616"/>
    </source>
</evidence>
<dbReference type="PROSITE" id="PS51257">
    <property type="entry name" value="PROKAR_LIPOPROTEIN"/>
    <property type="match status" value="1"/>
</dbReference>
<dbReference type="AlphaFoldDB" id="A0A4D7JMG9"/>
<dbReference type="InterPro" id="IPR023856">
    <property type="entry name" value="Bdr"/>
</dbReference>
<dbReference type="GO" id="GO:0016491">
    <property type="term" value="F:oxidoreductase activity"/>
    <property type="evidence" value="ECO:0007669"/>
    <property type="project" value="UniProtKB-KW"/>
</dbReference>
<evidence type="ECO:0000256" key="1">
    <source>
        <dbReference type="ARBA" id="ARBA00022630"/>
    </source>
</evidence>
<organism evidence="3 4">
    <name type="scientific">Mangrovivirga cuniculi</name>
    <dbReference type="NCBI Taxonomy" id="2715131"/>
    <lineage>
        <taxon>Bacteria</taxon>
        <taxon>Pseudomonadati</taxon>
        <taxon>Bacteroidota</taxon>
        <taxon>Cytophagia</taxon>
        <taxon>Cytophagales</taxon>
        <taxon>Mangrovivirgaceae</taxon>
        <taxon>Mangrovivirga</taxon>
    </lineage>
</organism>
<dbReference type="Pfam" id="PF13738">
    <property type="entry name" value="Pyr_redox_3"/>
    <property type="match status" value="1"/>
</dbReference>
<dbReference type="NCBIfam" id="TIGR04018">
    <property type="entry name" value="Bthiol_YpdA"/>
    <property type="match status" value="1"/>
</dbReference>
<keyword evidence="2" id="KW-0560">Oxidoreductase</keyword>
<dbReference type="PRINTS" id="PR00368">
    <property type="entry name" value="FADPNR"/>
</dbReference>
<accession>A0A4D7JMG9</accession>
<evidence type="ECO:0000256" key="2">
    <source>
        <dbReference type="ARBA" id="ARBA00023002"/>
    </source>
</evidence>
<sequence>MVKETYDVAIIGAGPIGMACAIEAKNNGLSHVLIDKGCLVNSIYHYPYNMTFFSTSDRLEIGNIPFVSHGNKPTRAEALEYYRRVAQYFDLNSKLYESVKNINREDPGYIINTSKATYNAKYIIIATGFYDLPYKLDVPGEDLPKVKHYYDEPHPYYKQEIIVVGAANSAVDVALETYRKGANVTMLIREEEISSSVKYWVKPDIENRIKEGSIKAYFNSEITAISEHEVEIETGDGRSLTLKNDYVLAMTGYQPDFTFLKETGINIGNDDLRTPEYNQETMETNVENVYLAGVICGGLKTNKWFIENSRIHASMILKNIIEKEGKEVKRLMYF</sequence>
<dbReference type="EMBL" id="CP028923">
    <property type="protein sequence ID" value="QCK13822.1"/>
    <property type="molecule type" value="Genomic_DNA"/>
</dbReference>
<reference evidence="3 4" key="1">
    <citation type="submission" date="2018-04" db="EMBL/GenBank/DDBJ databases">
        <title>Complete genome uncultured novel isolate.</title>
        <authorList>
            <person name="Merlino G."/>
        </authorList>
    </citation>
    <scope>NUCLEOTIDE SEQUENCE [LARGE SCALE GENOMIC DNA]</scope>
    <source>
        <strain evidence="4">R1DC9</strain>
    </source>
</reference>
<evidence type="ECO:0000313" key="3">
    <source>
        <dbReference type="EMBL" id="QCK13822.1"/>
    </source>
</evidence>
<dbReference type="Proteomes" id="UP000298616">
    <property type="component" value="Chromosome"/>
</dbReference>